<name>A0ABU3NUC7_9FIRM</name>
<proteinExistence type="predicted"/>
<feature type="transmembrane region" description="Helical" evidence="1">
    <location>
        <begin position="12"/>
        <end position="30"/>
    </location>
</feature>
<evidence type="ECO:0000256" key="1">
    <source>
        <dbReference type="SAM" id="Phobius"/>
    </source>
</evidence>
<dbReference type="RefSeq" id="WP_413778967.1">
    <property type="nucleotide sequence ID" value="NZ_JAUOZS010000001.1"/>
</dbReference>
<organism evidence="2 3">
    <name type="scientific">Anaeroselena agilis</name>
    <dbReference type="NCBI Taxonomy" id="3063788"/>
    <lineage>
        <taxon>Bacteria</taxon>
        <taxon>Bacillati</taxon>
        <taxon>Bacillota</taxon>
        <taxon>Negativicutes</taxon>
        <taxon>Acetonemataceae</taxon>
        <taxon>Anaeroselena</taxon>
    </lineage>
</organism>
<comment type="caution">
    <text evidence="2">The sequence shown here is derived from an EMBL/GenBank/DDBJ whole genome shotgun (WGS) entry which is preliminary data.</text>
</comment>
<keyword evidence="1" id="KW-0472">Membrane</keyword>
<sequence>MISTWIDKHVRALFYIALALMIAMAGILVWDKLHPQVPVTFESQEEATTSAGVEKAANAAQAPISAAQAAAIANEIKKDEDKPPDVVVQTTGAKLKDTIKTELQKAGGQFAIVTEPKKDSTGAVPFSVLGKTPTTAPLTTTLITGGTMLPNTPVTLNQYNIKAYPERLIQVGGSYQEVFAAYSWKVSIPKIPLVAPHGDVGYLGVYGHANIDHSDMSRIGIMLTIPK</sequence>
<accession>A0ABU3NUC7</accession>
<dbReference type="Proteomes" id="UP001254848">
    <property type="component" value="Unassembled WGS sequence"/>
</dbReference>
<reference evidence="2 3" key="1">
    <citation type="submission" date="2023-07" db="EMBL/GenBank/DDBJ databases">
        <title>The novel representative of Negativicutes class, Anaeroselena agilis gen. nov. sp. nov.</title>
        <authorList>
            <person name="Prokofeva M.I."/>
            <person name="Elcheninov A.G."/>
            <person name="Klyukina A."/>
            <person name="Kublanov I.V."/>
            <person name="Frolov E.N."/>
            <person name="Podosokorskaya O.A."/>
        </authorList>
    </citation>
    <scope>NUCLEOTIDE SEQUENCE [LARGE SCALE GENOMIC DNA]</scope>
    <source>
        <strain evidence="2 3">4137-cl</strain>
    </source>
</reference>
<protein>
    <submittedName>
        <fullName evidence="2">Uncharacterized protein</fullName>
    </submittedName>
</protein>
<evidence type="ECO:0000313" key="2">
    <source>
        <dbReference type="EMBL" id="MDT8900421.1"/>
    </source>
</evidence>
<dbReference type="EMBL" id="JAUOZS010000001">
    <property type="protein sequence ID" value="MDT8900421.1"/>
    <property type="molecule type" value="Genomic_DNA"/>
</dbReference>
<gene>
    <name evidence="2" type="ORF">Q4T40_04085</name>
</gene>
<keyword evidence="3" id="KW-1185">Reference proteome</keyword>
<evidence type="ECO:0000313" key="3">
    <source>
        <dbReference type="Proteomes" id="UP001254848"/>
    </source>
</evidence>
<keyword evidence="1" id="KW-0812">Transmembrane</keyword>
<keyword evidence="1" id="KW-1133">Transmembrane helix</keyword>